<feature type="transmembrane region" description="Helical" evidence="10">
    <location>
        <begin position="372"/>
        <end position="393"/>
    </location>
</feature>
<feature type="domain" description="Type II secretion system protein GspF" evidence="11">
    <location>
        <begin position="271"/>
        <end position="391"/>
    </location>
</feature>
<sequence>MQNYNYTGINQFGKRVSGVMPANNVHELEKKLKKSQIDLLNSKEQSKGLSLSLGSKIKKRDIITITFQLEQMLEAGVPLMEVLEDMKDTFENDAVKEMLANIYESMEGGRTFSESLEGFEKEFGQVYISLVSVGEKTGKLEDILRDLGNMMKWEDELASKAKKVMIYPAIVATVVVAVVILMMLFVVPELLGFITSMGGEIGFATVALIATSGFIQNYILELMIAPVLFVIVIKWWRRNSPEFKLKSDEWSLRTPIIGEVLHKLKLARVANSLSVMYGAGVSFPDSLRMASLTSGNKYLETNLVTAVTMIEDGKEIWVSFRDSNAFPMMAVRMIKSGELTGKMDVALKNVSYFYDREAKELIEKIEPAIEPILTVIMGFVVGWVMIAVLGPIYDTIAQVQ</sequence>
<dbReference type="PANTHER" id="PTHR30012:SF7">
    <property type="entry name" value="PROTEIN TRANSPORT PROTEIN HOFC HOMOLOG"/>
    <property type="match status" value="1"/>
</dbReference>
<evidence type="ECO:0000256" key="2">
    <source>
        <dbReference type="ARBA" id="ARBA00005745"/>
    </source>
</evidence>
<evidence type="ECO:0000313" key="12">
    <source>
        <dbReference type="EMBL" id="BBP46607.1"/>
    </source>
</evidence>
<keyword evidence="5" id="KW-0997">Cell inner membrane</keyword>
<dbReference type="Proteomes" id="UP000501726">
    <property type="component" value="Chromosome"/>
</dbReference>
<gene>
    <name evidence="12" type="primary">pilC</name>
    <name evidence="12" type="ORF">THMIRHAS_19800</name>
</gene>
<keyword evidence="13" id="KW-1185">Reference proteome</keyword>
<dbReference type="InterPro" id="IPR003004">
    <property type="entry name" value="GspF/PilC"/>
</dbReference>
<evidence type="ECO:0000256" key="10">
    <source>
        <dbReference type="SAM" id="Phobius"/>
    </source>
</evidence>
<evidence type="ECO:0000259" key="11">
    <source>
        <dbReference type="Pfam" id="PF00482"/>
    </source>
</evidence>
<dbReference type="Pfam" id="PF00482">
    <property type="entry name" value="T2SSF"/>
    <property type="match status" value="2"/>
</dbReference>
<organism evidence="12 13">
    <name type="scientific">Thiosulfatimonas sediminis</name>
    <dbReference type="NCBI Taxonomy" id="2675054"/>
    <lineage>
        <taxon>Bacteria</taxon>
        <taxon>Pseudomonadati</taxon>
        <taxon>Pseudomonadota</taxon>
        <taxon>Gammaproteobacteria</taxon>
        <taxon>Thiotrichales</taxon>
        <taxon>Piscirickettsiaceae</taxon>
        <taxon>Thiosulfatimonas</taxon>
    </lineage>
</organism>
<dbReference type="PANTHER" id="PTHR30012">
    <property type="entry name" value="GENERAL SECRETION PATHWAY PROTEIN"/>
    <property type="match status" value="1"/>
</dbReference>
<dbReference type="InterPro" id="IPR042094">
    <property type="entry name" value="T2SS_GspF_sf"/>
</dbReference>
<feature type="transmembrane region" description="Helical" evidence="10">
    <location>
        <begin position="218"/>
        <end position="236"/>
    </location>
</feature>
<feature type="transmembrane region" description="Helical" evidence="10">
    <location>
        <begin position="164"/>
        <end position="187"/>
    </location>
</feature>
<feature type="domain" description="Type II secretion system protein GspF" evidence="11">
    <location>
        <begin position="72"/>
        <end position="188"/>
    </location>
</feature>
<proteinExistence type="inferred from homology"/>
<dbReference type="AlphaFoldDB" id="A0A6F8PX41"/>
<accession>A0A6F8PX41</accession>
<evidence type="ECO:0000256" key="6">
    <source>
        <dbReference type="ARBA" id="ARBA00022692"/>
    </source>
</evidence>
<keyword evidence="6 9" id="KW-0812">Transmembrane</keyword>
<reference evidence="13" key="1">
    <citation type="submission" date="2019-11" db="EMBL/GenBank/DDBJ databases">
        <title>Isolation and characterization of two novel species in the genus Thiomicrorhabdus.</title>
        <authorList>
            <person name="Mochizuki J."/>
            <person name="Kojima H."/>
            <person name="Fukui M."/>
        </authorList>
    </citation>
    <scope>NUCLEOTIDE SEQUENCE [LARGE SCALE GENOMIC DNA]</scope>
    <source>
        <strain evidence="13">aks77</strain>
    </source>
</reference>
<dbReference type="RefSeq" id="WP_173273422.1">
    <property type="nucleotide sequence ID" value="NZ_AP021889.1"/>
</dbReference>
<dbReference type="EMBL" id="AP021889">
    <property type="protein sequence ID" value="BBP46607.1"/>
    <property type="molecule type" value="Genomic_DNA"/>
</dbReference>
<keyword evidence="4" id="KW-1003">Cell membrane</keyword>
<protein>
    <submittedName>
        <fullName evidence="12">Type II secretion system protein F</fullName>
    </submittedName>
</protein>
<dbReference type="Gene3D" id="1.20.81.30">
    <property type="entry name" value="Type II secretion system (T2SS), domain F"/>
    <property type="match status" value="2"/>
</dbReference>
<evidence type="ECO:0000256" key="7">
    <source>
        <dbReference type="ARBA" id="ARBA00022989"/>
    </source>
</evidence>
<comment type="subcellular location">
    <subcellularLocation>
        <location evidence="1 9">Cell inner membrane</location>
        <topology evidence="1 9">Multi-pass membrane protein</topology>
    </subcellularLocation>
</comment>
<dbReference type="InterPro" id="IPR001992">
    <property type="entry name" value="T2SS_GspF/T4SS_PilC_CS"/>
</dbReference>
<evidence type="ECO:0000313" key="13">
    <source>
        <dbReference type="Proteomes" id="UP000501726"/>
    </source>
</evidence>
<dbReference type="PROSITE" id="PS00874">
    <property type="entry name" value="T2SP_F"/>
    <property type="match status" value="1"/>
</dbReference>
<evidence type="ECO:0000256" key="1">
    <source>
        <dbReference type="ARBA" id="ARBA00004429"/>
    </source>
</evidence>
<keyword evidence="7 10" id="KW-1133">Transmembrane helix</keyword>
<dbReference type="GO" id="GO:0005886">
    <property type="term" value="C:plasma membrane"/>
    <property type="evidence" value="ECO:0007669"/>
    <property type="project" value="UniProtKB-SubCell"/>
</dbReference>
<evidence type="ECO:0000256" key="9">
    <source>
        <dbReference type="RuleBase" id="RU003923"/>
    </source>
</evidence>
<evidence type="ECO:0000256" key="4">
    <source>
        <dbReference type="ARBA" id="ARBA00022475"/>
    </source>
</evidence>
<evidence type="ECO:0000256" key="5">
    <source>
        <dbReference type="ARBA" id="ARBA00022519"/>
    </source>
</evidence>
<dbReference type="PRINTS" id="PR00812">
    <property type="entry name" value="BCTERIALGSPF"/>
</dbReference>
<keyword evidence="3 9" id="KW-0813">Transport</keyword>
<dbReference type="GO" id="GO:0015628">
    <property type="term" value="P:protein secretion by the type II secretion system"/>
    <property type="evidence" value="ECO:0007669"/>
    <property type="project" value="TreeGrafter"/>
</dbReference>
<name>A0A6F8PX41_9GAMM</name>
<dbReference type="KEGG" id="tse:THMIRHAS_19800"/>
<comment type="similarity">
    <text evidence="2 9">Belongs to the GSP F family.</text>
</comment>
<evidence type="ECO:0000256" key="8">
    <source>
        <dbReference type="ARBA" id="ARBA00023136"/>
    </source>
</evidence>
<dbReference type="FunFam" id="1.20.81.30:FF:000001">
    <property type="entry name" value="Type II secretion system protein F"/>
    <property type="match status" value="1"/>
</dbReference>
<keyword evidence="8 10" id="KW-0472">Membrane</keyword>
<evidence type="ECO:0000256" key="3">
    <source>
        <dbReference type="ARBA" id="ARBA00022448"/>
    </source>
</evidence>
<dbReference type="InterPro" id="IPR018076">
    <property type="entry name" value="T2SS_GspF_dom"/>
</dbReference>